<dbReference type="AlphaFoldDB" id="A0A383BZS7"/>
<dbReference type="SUPFAM" id="SSF51197">
    <property type="entry name" value="Clavaminate synthase-like"/>
    <property type="match status" value="1"/>
</dbReference>
<dbReference type="GO" id="GO:0016491">
    <property type="term" value="F:oxidoreductase activity"/>
    <property type="evidence" value="ECO:0007669"/>
    <property type="project" value="UniProtKB-ARBA"/>
</dbReference>
<dbReference type="Gene3D" id="2.60.120.620">
    <property type="entry name" value="q2cbj1_9rhob like domain"/>
    <property type="match status" value="1"/>
</dbReference>
<proteinExistence type="predicted"/>
<gene>
    <name evidence="1" type="ORF">METZ01_LOCUS478154</name>
</gene>
<feature type="non-terminal residue" evidence="1">
    <location>
        <position position="1"/>
    </location>
</feature>
<feature type="non-terminal residue" evidence="1">
    <location>
        <position position="243"/>
    </location>
</feature>
<dbReference type="PANTHER" id="PTHR20883:SF48">
    <property type="entry name" value="ECTOINE DIOXYGENASE"/>
    <property type="match status" value="1"/>
</dbReference>
<accession>A0A383BZS7</accession>
<name>A0A383BZS7_9ZZZZ</name>
<sequence>NPQRMLPMPKILPSQAIEQYQCDGYYFPLKVLDDNEVTASRAQLERFEKSQDQPVAGAQRNKSHLLFRWVDDLMRHDTILDAVEDLIGPDLLCWNTLFWIKEANSGSFVSWHQDLRYWGLDTADLVSVWLALSPANLKSGCMRVLPGSHQGELLPHKDEYADGNLLTRGQEIAVEVDEDQTVAMPLNPGEISLHNVRLAHASNPNQSADRRIGLSLHYMPTKSKQIVGEWDSAALVRGEDRYG</sequence>
<dbReference type="PANTHER" id="PTHR20883">
    <property type="entry name" value="PHYTANOYL-COA DIOXYGENASE DOMAIN CONTAINING 1"/>
    <property type="match status" value="1"/>
</dbReference>
<organism evidence="1">
    <name type="scientific">marine metagenome</name>
    <dbReference type="NCBI Taxonomy" id="408172"/>
    <lineage>
        <taxon>unclassified sequences</taxon>
        <taxon>metagenomes</taxon>
        <taxon>ecological metagenomes</taxon>
    </lineage>
</organism>
<evidence type="ECO:0008006" key="2">
    <source>
        <dbReference type="Google" id="ProtNLM"/>
    </source>
</evidence>
<dbReference type="InterPro" id="IPR008775">
    <property type="entry name" value="Phytyl_CoA_dOase-like"/>
</dbReference>
<dbReference type="GO" id="GO:0046872">
    <property type="term" value="F:metal ion binding"/>
    <property type="evidence" value="ECO:0007669"/>
    <property type="project" value="UniProtKB-ARBA"/>
</dbReference>
<evidence type="ECO:0000313" key="1">
    <source>
        <dbReference type="EMBL" id="SVE25300.1"/>
    </source>
</evidence>
<dbReference type="EMBL" id="UINC01204531">
    <property type="protein sequence ID" value="SVE25300.1"/>
    <property type="molecule type" value="Genomic_DNA"/>
</dbReference>
<dbReference type="Pfam" id="PF05721">
    <property type="entry name" value="PhyH"/>
    <property type="match status" value="1"/>
</dbReference>
<protein>
    <recommendedName>
        <fullName evidence="2">Fe2OG dioxygenase domain-containing protein</fullName>
    </recommendedName>
</protein>
<reference evidence="1" key="1">
    <citation type="submission" date="2018-05" db="EMBL/GenBank/DDBJ databases">
        <authorList>
            <person name="Lanie J.A."/>
            <person name="Ng W.-L."/>
            <person name="Kazmierczak K.M."/>
            <person name="Andrzejewski T.M."/>
            <person name="Davidsen T.M."/>
            <person name="Wayne K.J."/>
            <person name="Tettelin H."/>
            <person name="Glass J.I."/>
            <person name="Rusch D."/>
            <person name="Podicherti R."/>
            <person name="Tsui H.-C.T."/>
            <person name="Winkler M.E."/>
        </authorList>
    </citation>
    <scope>NUCLEOTIDE SEQUENCE</scope>
</reference>